<dbReference type="GO" id="GO:0005829">
    <property type="term" value="C:cytosol"/>
    <property type="evidence" value="ECO:0007669"/>
    <property type="project" value="TreeGrafter"/>
</dbReference>
<proteinExistence type="predicted"/>
<keyword evidence="1" id="KW-0963">Cytoplasm</keyword>
<dbReference type="GO" id="GO:0002143">
    <property type="term" value="P:tRNA wobble position uridine thiolation"/>
    <property type="evidence" value="ECO:0007669"/>
    <property type="project" value="TreeGrafter"/>
</dbReference>
<dbReference type="PANTHER" id="PTHR20882:SF14">
    <property type="entry name" value="CYTOPLASMIC TRNA 2-THIOLATION PROTEIN 2"/>
    <property type="match status" value="1"/>
</dbReference>
<organism evidence="3 4">
    <name type="scientific">Hibiscus syriacus</name>
    <name type="common">Rose of Sharon</name>
    <dbReference type="NCBI Taxonomy" id="106335"/>
    <lineage>
        <taxon>Eukaryota</taxon>
        <taxon>Viridiplantae</taxon>
        <taxon>Streptophyta</taxon>
        <taxon>Embryophyta</taxon>
        <taxon>Tracheophyta</taxon>
        <taxon>Spermatophyta</taxon>
        <taxon>Magnoliopsida</taxon>
        <taxon>eudicotyledons</taxon>
        <taxon>Gunneridae</taxon>
        <taxon>Pentapetalae</taxon>
        <taxon>rosids</taxon>
        <taxon>malvids</taxon>
        <taxon>Malvales</taxon>
        <taxon>Malvaceae</taxon>
        <taxon>Malvoideae</taxon>
        <taxon>Hibiscus</taxon>
    </lineage>
</organism>
<keyword evidence="2" id="KW-0819">tRNA processing</keyword>
<protein>
    <submittedName>
        <fullName evidence="3">3'-5'-exoribonuclease family protein</fullName>
    </submittedName>
</protein>
<dbReference type="Proteomes" id="UP000436088">
    <property type="component" value="Unassembled WGS sequence"/>
</dbReference>
<evidence type="ECO:0000256" key="2">
    <source>
        <dbReference type="ARBA" id="ARBA00022694"/>
    </source>
</evidence>
<dbReference type="InterPro" id="IPR019407">
    <property type="entry name" value="CTU2"/>
</dbReference>
<evidence type="ECO:0000313" key="3">
    <source>
        <dbReference type="EMBL" id="KAE8661208.1"/>
    </source>
</evidence>
<dbReference type="EMBL" id="VEPZ02001724">
    <property type="protein sequence ID" value="KAE8661208.1"/>
    <property type="molecule type" value="Genomic_DNA"/>
</dbReference>
<reference evidence="3" key="1">
    <citation type="submission" date="2019-09" db="EMBL/GenBank/DDBJ databases">
        <title>Draft genome information of white flower Hibiscus syriacus.</title>
        <authorList>
            <person name="Kim Y.-M."/>
        </authorList>
    </citation>
    <scope>NUCLEOTIDE SEQUENCE [LARGE SCALE GENOMIC DNA]</scope>
    <source>
        <strain evidence="3">YM2019G1</strain>
    </source>
</reference>
<gene>
    <name evidence="3" type="ORF">F3Y22_tig00116937pilonHSYRG00129</name>
</gene>
<keyword evidence="4" id="KW-1185">Reference proteome</keyword>
<comment type="caution">
    <text evidence="3">The sequence shown here is derived from an EMBL/GenBank/DDBJ whole genome shotgun (WGS) entry which is preliminary data.</text>
</comment>
<accession>A0A6A2WMQ1</accession>
<evidence type="ECO:0000256" key="1">
    <source>
        <dbReference type="ARBA" id="ARBA00022490"/>
    </source>
</evidence>
<dbReference type="AlphaFoldDB" id="A0A6A2WMQ1"/>
<dbReference type="GO" id="GO:0000049">
    <property type="term" value="F:tRNA binding"/>
    <property type="evidence" value="ECO:0007669"/>
    <property type="project" value="InterPro"/>
</dbReference>
<name>A0A6A2WMQ1_HIBSY</name>
<sequence>MSLRRAAFKQAVTYNAMITPPDKVLVAFSGDHPPVAFIDESSIHSFASQQIEKAIGDIRSIVSNLGPPLKELFIVPIESIFSSVGIDCKERLKKLLDALDDIMERRSSHSFTELSLQKIASENGYTRVLLGSCTSRIACLVIAATGQGYSLSADIQYVDSRWGFLLCFHFVIVLHKSSTPFAALIGELLNGPSSGINGLEENPSRECTIVRTAGKLTPFHFNVIPEINDSNVPSATRRHHRRHGLKSNGSLSRVVLPYLQYCQFQILPKDPTITEQFVSLYLRQ</sequence>
<dbReference type="GO" id="GO:0016783">
    <property type="term" value="F:sulfurtransferase activity"/>
    <property type="evidence" value="ECO:0007669"/>
    <property type="project" value="TreeGrafter"/>
</dbReference>
<dbReference type="PANTHER" id="PTHR20882">
    <property type="entry name" value="CYTOPLASMIC TRNA 2-THIOLATION PROTEIN 2"/>
    <property type="match status" value="1"/>
</dbReference>
<evidence type="ECO:0000313" key="4">
    <source>
        <dbReference type="Proteomes" id="UP000436088"/>
    </source>
</evidence>